<comment type="caution">
    <text evidence="2">The sequence shown here is derived from an EMBL/GenBank/DDBJ whole genome shotgun (WGS) entry which is preliminary data.</text>
</comment>
<proteinExistence type="predicted"/>
<dbReference type="GO" id="GO:0016020">
    <property type="term" value="C:membrane"/>
    <property type="evidence" value="ECO:0007669"/>
    <property type="project" value="GOC"/>
</dbReference>
<feature type="domain" description="Endonuclease/exonuclease/phosphatase" evidence="1">
    <location>
        <begin position="22"/>
        <end position="261"/>
    </location>
</feature>
<dbReference type="SUPFAM" id="SSF56219">
    <property type="entry name" value="DNase I-like"/>
    <property type="match status" value="1"/>
</dbReference>
<dbReference type="Proteomes" id="UP000470470">
    <property type="component" value="Unassembled WGS sequence"/>
</dbReference>
<dbReference type="PANTHER" id="PTHR14859">
    <property type="entry name" value="CALCOFLUOR WHITE HYPERSENSITIVE PROTEIN PRECURSOR"/>
    <property type="match status" value="1"/>
</dbReference>
<dbReference type="InterPro" id="IPR005135">
    <property type="entry name" value="Endo/exonuclease/phosphatase"/>
</dbReference>
<dbReference type="Pfam" id="PF03372">
    <property type="entry name" value="Exo_endo_phos"/>
    <property type="match status" value="1"/>
</dbReference>
<keyword evidence="3" id="KW-1185">Reference proteome</keyword>
<dbReference type="InterPro" id="IPR036691">
    <property type="entry name" value="Endo/exonu/phosph_ase_sf"/>
</dbReference>
<keyword evidence="2" id="KW-0540">Nuclease</keyword>
<sequence>MTDLTPKPAPGPDQPPIPVRLVTFNIHHGVGEDGVHDLARTARVLAEADADVICLQEVDRHYGPRSEGVDQALLLSRALDLQLAFGASIDQPPRPGSRERREYGNALLSRLPLLISDVHPLPGTGEPRSALRTMIELDGGALWVTTTHLTNQGADERAAQARALAALHTEPMETGVVVGDLNAGPDAPELGPLRERFTDAWHLAQARADHPRDAGRSFLRREAGRTFSARHPRERIDQVWVSAGVTVTSAEVLDARGSSDHHPLLVELAVRSGV</sequence>
<dbReference type="Gene3D" id="3.60.10.10">
    <property type="entry name" value="Endonuclease/exonuclease/phosphatase"/>
    <property type="match status" value="1"/>
</dbReference>
<dbReference type="RefSeq" id="WP_162393520.1">
    <property type="nucleotide sequence ID" value="NZ_JAABOZ010000010.1"/>
</dbReference>
<evidence type="ECO:0000313" key="2">
    <source>
        <dbReference type="EMBL" id="NEL55774.1"/>
    </source>
</evidence>
<dbReference type="InterPro" id="IPR051916">
    <property type="entry name" value="GPI-anchor_lipid_remodeler"/>
</dbReference>
<protein>
    <submittedName>
        <fullName evidence="2">Endonuclease</fullName>
    </submittedName>
</protein>
<dbReference type="EMBL" id="JAAGWK010000025">
    <property type="protein sequence ID" value="NEL55774.1"/>
    <property type="molecule type" value="Genomic_DNA"/>
</dbReference>
<evidence type="ECO:0000313" key="3">
    <source>
        <dbReference type="Proteomes" id="UP000470470"/>
    </source>
</evidence>
<keyword evidence="2" id="KW-0378">Hydrolase</keyword>
<dbReference type="GO" id="GO:0006506">
    <property type="term" value="P:GPI anchor biosynthetic process"/>
    <property type="evidence" value="ECO:0007669"/>
    <property type="project" value="TreeGrafter"/>
</dbReference>
<accession>A0A7K3WH45</accession>
<dbReference type="GO" id="GO:0004519">
    <property type="term" value="F:endonuclease activity"/>
    <property type="evidence" value="ECO:0007669"/>
    <property type="project" value="UniProtKB-KW"/>
</dbReference>
<dbReference type="AlphaFoldDB" id="A0A7K3WH45"/>
<gene>
    <name evidence="2" type="ORF">G1H19_17485</name>
</gene>
<dbReference type="PANTHER" id="PTHR14859:SF15">
    <property type="entry name" value="ENDONUCLEASE_EXONUCLEASE_PHOSPHATASE DOMAIN-CONTAINING PROTEIN"/>
    <property type="match status" value="1"/>
</dbReference>
<keyword evidence="2" id="KW-0255">Endonuclease</keyword>
<name>A0A7K3WH45_9ACTN</name>
<reference evidence="2 3" key="1">
    <citation type="submission" date="2020-02" db="EMBL/GenBank/DDBJ databases">
        <title>The whole genome sequence of CPCC 205119.</title>
        <authorList>
            <person name="Jiang Z."/>
        </authorList>
    </citation>
    <scope>NUCLEOTIDE SEQUENCE [LARGE SCALE GENOMIC DNA]</scope>
    <source>
        <strain evidence="2 3">CPCC 205119</strain>
    </source>
</reference>
<evidence type="ECO:0000259" key="1">
    <source>
        <dbReference type="Pfam" id="PF03372"/>
    </source>
</evidence>
<organism evidence="2 3">
    <name type="scientific">Goekera deserti</name>
    <dbReference type="NCBI Taxonomy" id="2497753"/>
    <lineage>
        <taxon>Bacteria</taxon>
        <taxon>Bacillati</taxon>
        <taxon>Actinomycetota</taxon>
        <taxon>Actinomycetes</taxon>
        <taxon>Geodermatophilales</taxon>
        <taxon>Geodermatophilaceae</taxon>
        <taxon>Goekera</taxon>
    </lineage>
</organism>